<evidence type="ECO:0000256" key="13">
    <source>
        <dbReference type="ARBA" id="ARBA00023128"/>
    </source>
</evidence>
<dbReference type="EMBL" id="VWPO01004617">
    <property type="protein sequence ID" value="NXY78727.1"/>
    <property type="molecule type" value="Genomic_DNA"/>
</dbReference>
<evidence type="ECO:0000256" key="3">
    <source>
        <dbReference type="ARBA" id="ARBA00004202"/>
    </source>
</evidence>
<keyword evidence="15" id="KW-0206">Cytoskeleton</keyword>
<feature type="compositionally biased region" description="Basic and acidic residues" evidence="23">
    <location>
        <begin position="122"/>
        <end position="158"/>
    </location>
</feature>
<evidence type="ECO:0000256" key="23">
    <source>
        <dbReference type="SAM" id="MobiDB-lite"/>
    </source>
</evidence>
<dbReference type="PANTHER" id="PTHR12783">
    <property type="entry name" value="RALA BINDING PROTEIN 1 RALBP1"/>
    <property type="match status" value="1"/>
</dbReference>
<feature type="compositionally biased region" description="Basic and acidic residues" evidence="23">
    <location>
        <begin position="55"/>
        <end position="71"/>
    </location>
</feature>
<evidence type="ECO:0000256" key="15">
    <source>
        <dbReference type="ARBA" id="ARBA00023212"/>
    </source>
</evidence>
<dbReference type="EC" id="7.6.2.3" evidence="17"/>
<dbReference type="GO" id="GO:0006897">
    <property type="term" value="P:endocytosis"/>
    <property type="evidence" value="ECO:0007669"/>
    <property type="project" value="TreeGrafter"/>
</dbReference>
<dbReference type="GO" id="GO:0015431">
    <property type="term" value="F:ABC-type glutathione S-conjugate transporter activity"/>
    <property type="evidence" value="ECO:0007669"/>
    <property type="project" value="UniProtKB-EC"/>
</dbReference>
<dbReference type="SMART" id="SM00324">
    <property type="entry name" value="RhoGAP"/>
    <property type="match status" value="1"/>
</dbReference>
<keyword evidence="13" id="KW-0496">Mitochondrion</keyword>
<feature type="compositionally biased region" description="Basic and acidic residues" evidence="23">
    <location>
        <begin position="626"/>
        <end position="658"/>
    </location>
</feature>
<dbReference type="GO" id="GO:0005886">
    <property type="term" value="C:plasma membrane"/>
    <property type="evidence" value="ECO:0007669"/>
    <property type="project" value="UniProtKB-SubCell"/>
</dbReference>
<evidence type="ECO:0000256" key="17">
    <source>
        <dbReference type="ARBA" id="ARBA00024220"/>
    </source>
</evidence>
<keyword evidence="10" id="KW-0547">Nucleotide-binding</keyword>
<evidence type="ECO:0000256" key="14">
    <source>
        <dbReference type="ARBA" id="ARBA00023136"/>
    </source>
</evidence>
<evidence type="ECO:0000313" key="26">
    <source>
        <dbReference type="Proteomes" id="UP000583049"/>
    </source>
</evidence>
<organism evidence="25 26">
    <name type="scientific">Glareola pratincola</name>
    <name type="common">Collared pratincole</name>
    <name type="synonym">Hirundo pratincola</name>
    <dbReference type="NCBI Taxonomy" id="43316"/>
    <lineage>
        <taxon>Eukaryota</taxon>
        <taxon>Metazoa</taxon>
        <taxon>Chordata</taxon>
        <taxon>Craniata</taxon>
        <taxon>Vertebrata</taxon>
        <taxon>Euteleostomi</taxon>
        <taxon>Archelosauria</taxon>
        <taxon>Archosauria</taxon>
        <taxon>Dinosauria</taxon>
        <taxon>Saurischia</taxon>
        <taxon>Theropoda</taxon>
        <taxon>Coelurosauria</taxon>
        <taxon>Aves</taxon>
        <taxon>Neognathae</taxon>
        <taxon>Neoaves</taxon>
        <taxon>Charadriiformes</taxon>
        <taxon>Glareolidae</taxon>
        <taxon>Glareola</taxon>
    </lineage>
</organism>
<comment type="subcellular location">
    <subcellularLocation>
        <location evidence="3">Cell membrane</location>
        <topology evidence="3">Peripheral membrane protein</topology>
    </subcellularLocation>
    <subcellularLocation>
        <location evidence="5">Cytoplasm</location>
        <location evidence="5">Cytoskeleton</location>
        <location evidence="5">Spindle pole</location>
    </subcellularLocation>
    <subcellularLocation>
        <location evidence="4">Cytoplasm</location>
        <location evidence="4">Cytosol</location>
    </subcellularLocation>
    <subcellularLocation>
        <location evidence="2">Mitochondrion</location>
    </subcellularLocation>
    <subcellularLocation>
        <location evidence="1">Nucleus</location>
    </subcellularLocation>
</comment>
<keyword evidence="8" id="KW-1003">Cell membrane</keyword>
<dbReference type="InterPro" id="IPR039767">
    <property type="entry name" value="RALBP1"/>
</dbReference>
<evidence type="ECO:0000256" key="2">
    <source>
        <dbReference type="ARBA" id="ARBA00004173"/>
    </source>
</evidence>
<dbReference type="Gene3D" id="1.20.58.90">
    <property type="match status" value="1"/>
</dbReference>
<evidence type="ECO:0000256" key="10">
    <source>
        <dbReference type="ARBA" id="ARBA00022741"/>
    </source>
</evidence>
<dbReference type="PANTHER" id="PTHR12783:SF5">
    <property type="entry name" value="RALA-BINDING PROTEIN 1"/>
    <property type="match status" value="1"/>
</dbReference>
<sequence>GIRMTECFLPPTSSPSEHRRVEHSGGLARTPSSEEISPTKFPGLYRTGEPSPPHDSLHEPPDIISDDEKEHGKKKGKFKKKEKRTEGYAAFQEDSSGDEAESPSKLKRSKGIHVFKKPSFSKKKEKDFKIKEKPKDEKHKEDKHKEDKHKEKKSKDLTAADVVKQWKEKKKKKKPIQETEIPQADVPSHRPVFGIPLSDAVDRTMMYDGIRLPAVFRECIDYVEKYGMKCEGIYRVSGIKSKVDELKAAYDREESPNLEEYEPNTVASLLKQYLRELPENLLTKELMPRFEDACGKSTEAEKVQECQKLLKELPECNHLLISWLIVHMDHVIAKELETKMNIQNISIVLSPTVQISNRVLYVFFTHVQEFFGNVTLKQVTKPLRWSNMATMPALPETQESIKEEIRRQEFLLNCLHRDLQAGIKDLSKEERLWEVQRILTALKRKLREAKRQECETKIAQEIASLSKEDVSKEEMNENEEVINILLAQENEILTEQEELLAMEQFLRRQIASEKEEIDRLRAEIAEIQSRQQHGRSETEEYSSESESESEDEEELQVILEDLQRQNEELEIKNNHLNQAIHEEREAIIELRVQLRLLQRAKSEQQVQEEEEPEKPRGGVPQQQRDSVLETKAAKEQPKASKEQPVKPSPSKDRKETPI</sequence>
<keyword evidence="26" id="KW-1185">Reference proteome</keyword>
<name>A0A7L4MLW8_GLAPT</name>
<feature type="region of interest" description="Disordered" evidence="23">
    <location>
        <begin position="1"/>
        <end position="188"/>
    </location>
</feature>
<reference evidence="25 26" key="1">
    <citation type="submission" date="2019-09" db="EMBL/GenBank/DDBJ databases">
        <title>Bird 10,000 Genomes (B10K) Project - Family phase.</title>
        <authorList>
            <person name="Zhang G."/>
        </authorList>
    </citation>
    <scope>NUCLEOTIDE SEQUENCE [LARGE SCALE GENOMIC DNA]</scope>
    <source>
        <strain evidence="25">B10K-CU-031-08</strain>
        <tissue evidence="25">Muscle</tissue>
    </source>
</reference>
<feature type="compositionally biased region" description="Basic residues" evidence="23">
    <location>
        <begin position="105"/>
        <end position="121"/>
    </location>
</feature>
<feature type="compositionally biased region" description="Acidic residues" evidence="23">
    <location>
        <begin position="539"/>
        <end position="554"/>
    </location>
</feature>
<feature type="region of interest" description="Disordered" evidence="23">
    <location>
        <begin position="528"/>
        <end position="554"/>
    </location>
</feature>
<comment type="function">
    <text evidence="21">Could also function as a primary ATP-dependent active transporter for glutathione conjugates of electrophiles. May also actively catalyze the efflux of a wide range of substrates including xenobiotics like doxorubicin (DOX) contributing to cell multidrug resistance.</text>
</comment>
<feature type="non-terminal residue" evidence="25">
    <location>
        <position position="1"/>
    </location>
</feature>
<dbReference type="GO" id="GO:0005096">
    <property type="term" value="F:GTPase activator activity"/>
    <property type="evidence" value="ECO:0007669"/>
    <property type="project" value="UniProtKB-KW"/>
</dbReference>
<evidence type="ECO:0000313" key="25">
    <source>
        <dbReference type="EMBL" id="NXY78727.1"/>
    </source>
</evidence>
<dbReference type="FunFam" id="1.20.58.90:FF:000001">
    <property type="entry name" value="ralA-binding protein 1"/>
    <property type="match status" value="1"/>
</dbReference>
<evidence type="ECO:0000256" key="22">
    <source>
        <dbReference type="ARBA" id="ARBA00079271"/>
    </source>
</evidence>
<dbReference type="GO" id="GO:0005524">
    <property type="term" value="F:ATP binding"/>
    <property type="evidence" value="ECO:0007669"/>
    <property type="project" value="UniProtKB-KW"/>
</dbReference>
<keyword evidence="9" id="KW-0963">Cytoplasm</keyword>
<dbReference type="InterPro" id="IPR008936">
    <property type="entry name" value="Rho_GTPase_activation_prot"/>
</dbReference>
<gene>
    <name evidence="25" type="primary">Ralbp1</name>
    <name evidence="25" type="ORF">GLAPRA_R09493</name>
</gene>
<feature type="compositionally biased region" description="Basic residues" evidence="23">
    <location>
        <begin position="72"/>
        <end position="82"/>
    </location>
</feature>
<dbReference type="InterPro" id="IPR000198">
    <property type="entry name" value="RhoGAP_dom"/>
</dbReference>
<evidence type="ECO:0000256" key="16">
    <source>
        <dbReference type="ARBA" id="ARBA00023242"/>
    </source>
</evidence>
<evidence type="ECO:0000256" key="4">
    <source>
        <dbReference type="ARBA" id="ARBA00004514"/>
    </source>
</evidence>
<dbReference type="Proteomes" id="UP000583049">
    <property type="component" value="Unassembled WGS sequence"/>
</dbReference>
<dbReference type="GO" id="GO:0005739">
    <property type="term" value="C:mitochondrion"/>
    <property type="evidence" value="ECO:0007669"/>
    <property type="project" value="UniProtKB-SubCell"/>
</dbReference>
<feature type="non-terminal residue" evidence="25">
    <location>
        <position position="658"/>
    </location>
</feature>
<dbReference type="Gene3D" id="1.10.555.10">
    <property type="entry name" value="Rho GTPase activation protein"/>
    <property type="match status" value="1"/>
</dbReference>
<comment type="catalytic activity">
    <reaction evidence="20">
        <text>an S-substituted glutathione(in) + ATP + H2O = an S-substituted glutathione(out) + ADP + phosphate + H(+)</text>
        <dbReference type="Rhea" id="RHEA:19121"/>
        <dbReference type="ChEBI" id="CHEBI:15377"/>
        <dbReference type="ChEBI" id="CHEBI:15378"/>
        <dbReference type="ChEBI" id="CHEBI:30616"/>
        <dbReference type="ChEBI" id="CHEBI:43474"/>
        <dbReference type="ChEBI" id="CHEBI:90779"/>
        <dbReference type="ChEBI" id="CHEBI:456216"/>
        <dbReference type="EC" id="7.6.2.3"/>
    </reaction>
    <physiologicalReaction direction="left-to-right" evidence="20">
        <dbReference type="Rhea" id="RHEA:19122"/>
    </physiologicalReaction>
</comment>
<feature type="domain" description="Rho-GAP" evidence="24">
    <location>
        <begin position="195"/>
        <end position="383"/>
    </location>
</feature>
<evidence type="ECO:0000259" key="24">
    <source>
        <dbReference type="PROSITE" id="PS50238"/>
    </source>
</evidence>
<comment type="catalytic activity">
    <reaction evidence="19">
        <text>leukotriene C4(in) + ATP + H2O = leukotriene C4(out) + ADP + phosphate + H(+)</text>
        <dbReference type="Rhea" id="RHEA:38963"/>
        <dbReference type="ChEBI" id="CHEBI:15377"/>
        <dbReference type="ChEBI" id="CHEBI:15378"/>
        <dbReference type="ChEBI" id="CHEBI:30616"/>
        <dbReference type="ChEBI" id="CHEBI:43474"/>
        <dbReference type="ChEBI" id="CHEBI:57973"/>
        <dbReference type="ChEBI" id="CHEBI:456216"/>
    </reaction>
    <physiologicalReaction direction="left-to-right" evidence="19">
        <dbReference type="Rhea" id="RHEA:38964"/>
    </physiologicalReaction>
</comment>
<dbReference type="GO" id="GO:0005829">
    <property type="term" value="C:cytosol"/>
    <property type="evidence" value="ECO:0007669"/>
    <property type="project" value="UniProtKB-SubCell"/>
</dbReference>
<dbReference type="GO" id="GO:0031267">
    <property type="term" value="F:small GTPase binding"/>
    <property type="evidence" value="ECO:0007669"/>
    <property type="project" value="InterPro"/>
</dbReference>
<evidence type="ECO:0000256" key="1">
    <source>
        <dbReference type="ARBA" id="ARBA00004123"/>
    </source>
</evidence>
<dbReference type="GO" id="GO:0008559">
    <property type="term" value="F:ABC-type xenobiotic transporter activity"/>
    <property type="evidence" value="ECO:0007669"/>
    <property type="project" value="UniProtKB-EC"/>
</dbReference>
<keyword evidence="16" id="KW-0539">Nucleus</keyword>
<keyword evidence="12" id="KW-1278">Translocase</keyword>
<protein>
    <recommendedName>
        <fullName evidence="22">Dinitrophenyl S-glutathione ATPase</fullName>
        <ecNumber evidence="6">7.6.2.2</ecNumber>
        <ecNumber evidence="17">7.6.2.3</ecNumber>
    </recommendedName>
</protein>
<comment type="caution">
    <text evidence="25">The sequence shown here is derived from an EMBL/GenBank/DDBJ whole genome shotgun (WGS) entry which is preliminary data.</text>
</comment>
<dbReference type="Pfam" id="PF20924">
    <property type="entry name" value="RLIP76_Ral-bd"/>
    <property type="match status" value="1"/>
</dbReference>
<evidence type="ECO:0000256" key="20">
    <source>
        <dbReference type="ARBA" id="ARBA00048007"/>
    </source>
</evidence>
<evidence type="ECO:0000256" key="18">
    <source>
        <dbReference type="ARBA" id="ARBA00034018"/>
    </source>
</evidence>
<evidence type="ECO:0000256" key="19">
    <source>
        <dbReference type="ARBA" id="ARBA00047523"/>
    </source>
</evidence>
<evidence type="ECO:0000256" key="8">
    <source>
        <dbReference type="ARBA" id="ARBA00022475"/>
    </source>
</evidence>
<evidence type="ECO:0000256" key="12">
    <source>
        <dbReference type="ARBA" id="ARBA00022967"/>
    </source>
</evidence>
<dbReference type="GO" id="GO:0005634">
    <property type="term" value="C:nucleus"/>
    <property type="evidence" value="ECO:0007669"/>
    <property type="project" value="UniProtKB-SubCell"/>
</dbReference>
<evidence type="ECO:0000256" key="5">
    <source>
        <dbReference type="ARBA" id="ARBA00004647"/>
    </source>
</evidence>
<evidence type="ECO:0000256" key="9">
    <source>
        <dbReference type="ARBA" id="ARBA00022490"/>
    </source>
</evidence>
<evidence type="ECO:0000256" key="21">
    <source>
        <dbReference type="ARBA" id="ARBA00053243"/>
    </source>
</evidence>
<dbReference type="InterPro" id="IPR049041">
    <property type="entry name" value="RalBP1-like_Ral-bd"/>
</dbReference>
<dbReference type="AlphaFoldDB" id="A0A7L4MLW8"/>
<feature type="region of interest" description="Disordered" evidence="23">
    <location>
        <begin position="602"/>
        <end position="658"/>
    </location>
</feature>
<dbReference type="GO" id="GO:0000922">
    <property type="term" value="C:spindle pole"/>
    <property type="evidence" value="ECO:0007669"/>
    <property type="project" value="UniProtKB-SubCell"/>
</dbReference>
<dbReference type="FunFam" id="1.10.555.10:FF:000027">
    <property type="entry name" value="RalA-binding protein 1"/>
    <property type="match status" value="1"/>
</dbReference>
<dbReference type="SUPFAM" id="SSF48350">
    <property type="entry name" value="GTPase activation domain, GAP"/>
    <property type="match status" value="1"/>
</dbReference>
<proteinExistence type="predicted"/>
<dbReference type="Pfam" id="PF00620">
    <property type="entry name" value="RhoGAP"/>
    <property type="match status" value="1"/>
</dbReference>
<keyword evidence="11" id="KW-0067">ATP-binding</keyword>
<accession>A0A7L4MLW8</accession>
<keyword evidence="7" id="KW-0343">GTPase activation</keyword>
<dbReference type="CDD" id="cd04381">
    <property type="entry name" value="RhoGap_RalBP1"/>
    <property type="match status" value="1"/>
</dbReference>
<dbReference type="EC" id="7.6.2.2" evidence="6"/>
<comment type="catalytic activity">
    <reaction evidence="18">
        <text>ATP + H2O + xenobioticSide 1 = ADP + phosphate + xenobioticSide 2.</text>
        <dbReference type="EC" id="7.6.2.2"/>
    </reaction>
</comment>
<evidence type="ECO:0000256" key="11">
    <source>
        <dbReference type="ARBA" id="ARBA00022840"/>
    </source>
</evidence>
<dbReference type="GO" id="GO:0007264">
    <property type="term" value="P:small GTPase-mediated signal transduction"/>
    <property type="evidence" value="ECO:0007669"/>
    <property type="project" value="InterPro"/>
</dbReference>
<keyword evidence="14" id="KW-0472">Membrane</keyword>
<evidence type="ECO:0000256" key="7">
    <source>
        <dbReference type="ARBA" id="ARBA00022468"/>
    </source>
</evidence>
<evidence type="ECO:0000256" key="6">
    <source>
        <dbReference type="ARBA" id="ARBA00012191"/>
    </source>
</evidence>
<dbReference type="PROSITE" id="PS50238">
    <property type="entry name" value="RHOGAP"/>
    <property type="match status" value="1"/>
</dbReference>